<dbReference type="InterPro" id="IPR008978">
    <property type="entry name" value="HSP20-like_chaperone"/>
</dbReference>
<sequence>MGLGYNPYHCSVFWDEDENVVHFKHPLPSGTKKEDVKVEIDEDGKLLIKISKGVSSHSDLLSSVSSSLISFGSSFLSFPKKNEGETASPIISMKFNLPAGLDPNDSNTAIDDEGLLTLTFKKLVPIHCETPFALENVPEKWENAKVNHKDVVRFKAYLGAGTKREDMMVGIGGCNSLMIGIHDLWKKEEGATSTLMWLNDNNFRSFSLPVGVNPNSLETAVDDAGVLTVTVTKLKPEKKKLMSIAKKMLVCLAQAVPTCLVIGYKIDDAMSSGDY</sequence>
<proteinExistence type="predicted"/>
<reference evidence="3 4" key="1">
    <citation type="submission" date="2024-05" db="EMBL/GenBank/DDBJ databases">
        <title>Haplotype-resolved chromosome-level genome assembly of Huyou (Citrus changshanensis).</title>
        <authorList>
            <person name="Miao C."/>
            <person name="Chen W."/>
            <person name="Wu Y."/>
            <person name="Wang L."/>
            <person name="Zhao S."/>
            <person name="Grierson D."/>
            <person name="Xu C."/>
            <person name="Chen K."/>
        </authorList>
    </citation>
    <scope>NUCLEOTIDE SEQUENCE [LARGE SCALE GENOMIC DNA]</scope>
    <source>
        <strain evidence="3">01-14</strain>
        <tissue evidence="3">Leaf</tissue>
    </source>
</reference>
<keyword evidence="4" id="KW-1185">Reference proteome</keyword>
<gene>
    <name evidence="3" type="ORF">WN944_027313</name>
</gene>
<evidence type="ECO:0000313" key="4">
    <source>
        <dbReference type="Proteomes" id="UP001428341"/>
    </source>
</evidence>
<dbReference type="AlphaFoldDB" id="A0AAP0Q831"/>
<dbReference type="Gene3D" id="2.60.40.790">
    <property type="match status" value="2"/>
</dbReference>
<accession>A0AAP0Q831</accession>
<keyword evidence="1" id="KW-0346">Stress response</keyword>
<dbReference type="CDD" id="cd06464">
    <property type="entry name" value="ACD_sHsps-like"/>
    <property type="match status" value="1"/>
</dbReference>
<feature type="domain" description="SHSP" evidence="2">
    <location>
        <begin position="160"/>
        <end position="240"/>
    </location>
</feature>
<evidence type="ECO:0000259" key="2">
    <source>
        <dbReference type="Pfam" id="PF00011"/>
    </source>
</evidence>
<dbReference type="Proteomes" id="UP001428341">
    <property type="component" value="Unassembled WGS sequence"/>
</dbReference>
<organism evidence="3 4">
    <name type="scientific">Citrus x changshan-huyou</name>
    <dbReference type="NCBI Taxonomy" id="2935761"/>
    <lineage>
        <taxon>Eukaryota</taxon>
        <taxon>Viridiplantae</taxon>
        <taxon>Streptophyta</taxon>
        <taxon>Embryophyta</taxon>
        <taxon>Tracheophyta</taxon>
        <taxon>Spermatophyta</taxon>
        <taxon>Magnoliopsida</taxon>
        <taxon>eudicotyledons</taxon>
        <taxon>Gunneridae</taxon>
        <taxon>Pentapetalae</taxon>
        <taxon>rosids</taxon>
        <taxon>malvids</taxon>
        <taxon>Sapindales</taxon>
        <taxon>Rutaceae</taxon>
        <taxon>Aurantioideae</taxon>
        <taxon>Citrus</taxon>
    </lineage>
</organism>
<dbReference type="InterPro" id="IPR002068">
    <property type="entry name" value="A-crystallin/Hsp20_dom"/>
</dbReference>
<evidence type="ECO:0000313" key="3">
    <source>
        <dbReference type="EMBL" id="KAK9175307.1"/>
    </source>
</evidence>
<evidence type="ECO:0000256" key="1">
    <source>
        <dbReference type="ARBA" id="ARBA00023016"/>
    </source>
</evidence>
<dbReference type="SUPFAM" id="SSF49764">
    <property type="entry name" value="HSP20-like chaperones"/>
    <property type="match status" value="2"/>
</dbReference>
<comment type="caution">
    <text evidence="3">The sequence shown here is derived from an EMBL/GenBank/DDBJ whole genome shotgun (WGS) entry which is preliminary data.</text>
</comment>
<dbReference type="EMBL" id="JBCGBO010000025">
    <property type="protein sequence ID" value="KAK9175307.1"/>
    <property type="molecule type" value="Genomic_DNA"/>
</dbReference>
<dbReference type="CDD" id="cd00298">
    <property type="entry name" value="ACD_sHsps_p23-like"/>
    <property type="match status" value="1"/>
</dbReference>
<name>A0AAP0Q831_9ROSI</name>
<dbReference type="InterPro" id="IPR031107">
    <property type="entry name" value="Small_HSP"/>
</dbReference>
<dbReference type="PANTHER" id="PTHR11527">
    <property type="entry name" value="HEAT-SHOCK PROTEIN 20 FAMILY MEMBER"/>
    <property type="match status" value="1"/>
</dbReference>
<dbReference type="Pfam" id="PF00011">
    <property type="entry name" value="HSP20"/>
    <property type="match status" value="1"/>
</dbReference>
<protein>
    <recommendedName>
        <fullName evidence="2">SHSP domain-containing protein</fullName>
    </recommendedName>
</protein>